<dbReference type="InterPro" id="IPR023187">
    <property type="entry name" value="Tscrpt_reg_MarR-type_CS"/>
</dbReference>
<keyword evidence="3" id="KW-0804">Transcription</keyword>
<dbReference type="InterPro" id="IPR036390">
    <property type="entry name" value="WH_DNA-bd_sf"/>
</dbReference>
<comment type="caution">
    <text evidence="5">The sequence shown here is derived from an EMBL/GenBank/DDBJ whole genome shotgun (WGS) entry which is preliminary data.</text>
</comment>
<dbReference type="PANTHER" id="PTHR39515:SF2">
    <property type="entry name" value="HTH-TYPE TRANSCRIPTIONAL REGULATOR RV0880"/>
    <property type="match status" value="1"/>
</dbReference>
<evidence type="ECO:0000256" key="3">
    <source>
        <dbReference type="ARBA" id="ARBA00023163"/>
    </source>
</evidence>
<protein>
    <recommendedName>
        <fullName evidence="4">HTH marR-type domain-containing protein</fullName>
    </recommendedName>
</protein>
<dbReference type="AlphaFoldDB" id="E1II72"/>
<feature type="domain" description="HTH marR-type" evidence="4">
    <location>
        <begin position="9"/>
        <end position="140"/>
    </location>
</feature>
<dbReference type="SUPFAM" id="SSF46785">
    <property type="entry name" value="Winged helix' DNA-binding domain"/>
    <property type="match status" value="1"/>
</dbReference>
<evidence type="ECO:0000256" key="2">
    <source>
        <dbReference type="ARBA" id="ARBA00023125"/>
    </source>
</evidence>
<dbReference type="PANTHER" id="PTHR39515">
    <property type="entry name" value="CONSERVED PROTEIN"/>
    <property type="match status" value="1"/>
</dbReference>
<dbReference type="OrthoDB" id="5148120at2"/>
<name>E1II72_9CHLR</name>
<evidence type="ECO:0000313" key="5">
    <source>
        <dbReference type="EMBL" id="EFO79100.1"/>
    </source>
</evidence>
<dbReference type="Proteomes" id="UP000054010">
    <property type="component" value="Unassembled WGS sequence"/>
</dbReference>
<gene>
    <name evidence="5" type="ORF">OSCT_3023</name>
</gene>
<dbReference type="SMART" id="SM00347">
    <property type="entry name" value="HTH_MARR"/>
    <property type="match status" value="1"/>
</dbReference>
<keyword evidence="2" id="KW-0238">DNA-binding</keyword>
<evidence type="ECO:0000313" key="6">
    <source>
        <dbReference type="Proteomes" id="UP000054010"/>
    </source>
</evidence>
<evidence type="ECO:0000256" key="1">
    <source>
        <dbReference type="ARBA" id="ARBA00023015"/>
    </source>
</evidence>
<dbReference type="Pfam" id="PF12802">
    <property type="entry name" value="MarR_2"/>
    <property type="match status" value="1"/>
</dbReference>
<organism evidence="5 6">
    <name type="scientific">Oscillochloris trichoides DG-6</name>
    <dbReference type="NCBI Taxonomy" id="765420"/>
    <lineage>
        <taxon>Bacteria</taxon>
        <taxon>Bacillati</taxon>
        <taxon>Chloroflexota</taxon>
        <taxon>Chloroflexia</taxon>
        <taxon>Chloroflexales</taxon>
        <taxon>Chloroflexineae</taxon>
        <taxon>Oscillochloridaceae</taxon>
        <taxon>Oscillochloris</taxon>
    </lineage>
</organism>
<keyword evidence="1" id="KW-0805">Transcription regulation</keyword>
<dbReference type="eggNOG" id="COG1846">
    <property type="taxonomic scope" value="Bacteria"/>
</dbReference>
<dbReference type="InterPro" id="IPR052526">
    <property type="entry name" value="HTH-type_Bedaq_tolerance"/>
</dbReference>
<dbReference type="Gene3D" id="1.10.10.10">
    <property type="entry name" value="Winged helix-like DNA-binding domain superfamily/Winged helix DNA-binding domain"/>
    <property type="match status" value="1"/>
</dbReference>
<sequence>MCAEAASIAQMLLDMLPLLNRAVATTIQMDAPDALTMPQFRVLAHLSDGPKTVSELARRRRVTLASMGQLAQALVERGLVERNPDPQDRRQYQLSLSLAGQERYAATYALALSQLTTLLGERLSSAELAALQTILPRLHHALADQ</sequence>
<dbReference type="PROSITE" id="PS50995">
    <property type="entry name" value="HTH_MARR_2"/>
    <property type="match status" value="1"/>
</dbReference>
<dbReference type="InterPro" id="IPR036388">
    <property type="entry name" value="WH-like_DNA-bd_sf"/>
</dbReference>
<dbReference type="GO" id="GO:0003677">
    <property type="term" value="F:DNA binding"/>
    <property type="evidence" value="ECO:0007669"/>
    <property type="project" value="UniProtKB-KW"/>
</dbReference>
<keyword evidence="6" id="KW-1185">Reference proteome</keyword>
<dbReference type="PROSITE" id="PS01117">
    <property type="entry name" value="HTH_MARR_1"/>
    <property type="match status" value="1"/>
</dbReference>
<proteinExistence type="predicted"/>
<dbReference type="InterPro" id="IPR000835">
    <property type="entry name" value="HTH_MarR-typ"/>
</dbReference>
<dbReference type="STRING" id="765420.OSCT_3023"/>
<accession>E1II72</accession>
<dbReference type="GO" id="GO:0003700">
    <property type="term" value="F:DNA-binding transcription factor activity"/>
    <property type="evidence" value="ECO:0007669"/>
    <property type="project" value="InterPro"/>
</dbReference>
<reference evidence="5 6" key="1">
    <citation type="journal article" date="2011" name="J. Bacteriol.">
        <title>Draft genome sequence of the anoxygenic filamentous phototrophic bacterium Oscillochloris trichoides subsp. DG-6.</title>
        <authorList>
            <person name="Kuznetsov B.B."/>
            <person name="Ivanovsky R.N."/>
            <person name="Keppen O.I."/>
            <person name="Sukhacheva M.V."/>
            <person name="Bumazhkin B.K."/>
            <person name="Patutina E.O."/>
            <person name="Beletsky A.V."/>
            <person name="Mardanov A.V."/>
            <person name="Baslerov R.V."/>
            <person name="Panteleeva A.N."/>
            <person name="Kolganova T.V."/>
            <person name="Ravin N.V."/>
            <person name="Skryabin K.G."/>
        </authorList>
    </citation>
    <scope>NUCLEOTIDE SEQUENCE [LARGE SCALE GENOMIC DNA]</scope>
    <source>
        <strain evidence="5 6">DG-6</strain>
    </source>
</reference>
<dbReference type="EMBL" id="ADVR01000123">
    <property type="protein sequence ID" value="EFO79100.1"/>
    <property type="molecule type" value="Genomic_DNA"/>
</dbReference>
<evidence type="ECO:0000259" key="4">
    <source>
        <dbReference type="PROSITE" id="PS50995"/>
    </source>
</evidence>
<dbReference type="HOGENOM" id="CLU_083287_15_1_0"/>